<gene>
    <name evidence="1" type="ORF">CI610_02273</name>
</gene>
<organism evidence="1">
    <name type="scientific">invertebrate metagenome</name>
    <dbReference type="NCBI Taxonomy" id="1711999"/>
    <lineage>
        <taxon>unclassified sequences</taxon>
        <taxon>metagenomes</taxon>
        <taxon>organismal metagenomes</taxon>
    </lineage>
</organism>
<protein>
    <submittedName>
        <fullName evidence="1">Uncharacterized protein</fullName>
    </submittedName>
</protein>
<dbReference type="AlphaFoldDB" id="A0A2H9T6D2"/>
<evidence type="ECO:0000313" key="1">
    <source>
        <dbReference type="EMBL" id="PJE78785.1"/>
    </source>
</evidence>
<proteinExistence type="predicted"/>
<comment type="caution">
    <text evidence="1">The sequence shown here is derived from an EMBL/GenBank/DDBJ whole genome shotgun (WGS) entry which is preliminary data.</text>
</comment>
<dbReference type="EMBL" id="NSIT01000129">
    <property type="protein sequence ID" value="PJE78785.1"/>
    <property type="molecule type" value="Genomic_DNA"/>
</dbReference>
<accession>A0A2H9T6D2</accession>
<name>A0A2H9T6D2_9ZZZZ</name>
<sequence length="140" mass="15662">MVCFNHQDHLSPDYEMQPTANRLAQIGAAVKAFCYTNTQRTPIITPETIDVGRAPVHPVSGRGPSFLGDPSTPTMYTTTHVWLTKDISKNYISFFVKCSYILFSSLVKSNQGLMLSPVRVGVGFPPQNFKVFWSKFLESL</sequence>
<reference evidence="1" key="1">
    <citation type="journal article" date="2017" name="Appl. Environ. Microbiol.">
        <title>Molecular characterization of an Endozoicomonas-like organism causing infection in king scallop Pecten maximus L.</title>
        <authorList>
            <person name="Cano I."/>
            <person name="van Aerle R."/>
            <person name="Ross S."/>
            <person name="Verner-Jeffreys D.W."/>
            <person name="Paley R.K."/>
            <person name="Rimmer G."/>
            <person name="Ryder D."/>
            <person name="Hooper P."/>
            <person name="Stone D."/>
            <person name="Feist S.W."/>
        </authorList>
    </citation>
    <scope>NUCLEOTIDE SEQUENCE</scope>
</reference>